<dbReference type="Proteomes" id="UP001460270">
    <property type="component" value="Unassembled WGS sequence"/>
</dbReference>
<protein>
    <recommendedName>
        <fullName evidence="3">Rab-GAP TBC domain-containing protein</fullName>
    </recommendedName>
</protein>
<keyword evidence="1" id="KW-0175">Coiled coil</keyword>
<name>A0AAW0PEP8_9GOBI</name>
<feature type="compositionally biased region" description="Polar residues" evidence="2">
    <location>
        <begin position="292"/>
        <end position="305"/>
    </location>
</feature>
<evidence type="ECO:0000256" key="1">
    <source>
        <dbReference type="SAM" id="Coils"/>
    </source>
</evidence>
<evidence type="ECO:0000313" key="5">
    <source>
        <dbReference type="Proteomes" id="UP001460270"/>
    </source>
</evidence>
<dbReference type="Pfam" id="PF00566">
    <property type="entry name" value="RabGAP-TBC"/>
    <property type="match status" value="1"/>
</dbReference>
<proteinExistence type="predicted"/>
<dbReference type="Gene3D" id="1.10.472.80">
    <property type="entry name" value="Ypt/Rab-GAP domain of gyp1p, domain 3"/>
    <property type="match status" value="1"/>
</dbReference>
<feature type="compositionally biased region" description="Low complexity" evidence="2">
    <location>
        <begin position="306"/>
        <end position="325"/>
    </location>
</feature>
<dbReference type="InterPro" id="IPR035969">
    <property type="entry name" value="Rab-GAP_TBC_sf"/>
</dbReference>
<feature type="region of interest" description="Disordered" evidence="2">
    <location>
        <begin position="155"/>
        <end position="176"/>
    </location>
</feature>
<reference evidence="5" key="1">
    <citation type="submission" date="2024-04" db="EMBL/GenBank/DDBJ databases">
        <title>Salinicola lusitanus LLJ914,a marine bacterium isolated from the Okinawa Trough.</title>
        <authorList>
            <person name="Li J."/>
        </authorList>
    </citation>
    <scope>NUCLEOTIDE SEQUENCE [LARGE SCALE GENOMIC DNA]</scope>
</reference>
<feature type="compositionally biased region" description="Low complexity" evidence="2">
    <location>
        <begin position="266"/>
        <end position="289"/>
    </location>
</feature>
<evidence type="ECO:0000259" key="3">
    <source>
        <dbReference type="PROSITE" id="PS50086"/>
    </source>
</evidence>
<evidence type="ECO:0000256" key="2">
    <source>
        <dbReference type="SAM" id="MobiDB-lite"/>
    </source>
</evidence>
<evidence type="ECO:0000313" key="4">
    <source>
        <dbReference type="EMBL" id="KAK7916777.1"/>
    </source>
</evidence>
<accession>A0AAW0PEP8</accession>
<organism evidence="4 5">
    <name type="scientific">Mugilogobius chulae</name>
    <name type="common">yellowstripe goby</name>
    <dbReference type="NCBI Taxonomy" id="88201"/>
    <lineage>
        <taxon>Eukaryota</taxon>
        <taxon>Metazoa</taxon>
        <taxon>Chordata</taxon>
        <taxon>Craniata</taxon>
        <taxon>Vertebrata</taxon>
        <taxon>Euteleostomi</taxon>
        <taxon>Actinopterygii</taxon>
        <taxon>Neopterygii</taxon>
        <taxon>Teleostei</taxon>
        <taxon>Neoteleostei</taxon>
        <taxon>Acanthomorphata</taxon>
        <taxon>Gobiaria</taxon>
        <taxon>Gobiiformes</taxon>
        <taxon>Gobioidei</taxon>
        <taxon>Gobiidae</taxon>
        <taxon>Gobionellinae</taxon>
        <taxon>Mugilogobius</taxon>
    </lineage>
</organism>
<gene>
    <name evidence="4" type="ORF">WMY93_012538</name>
</gene>
<dbReference type="Gene3D" id="1.10.10.750">
    <property type="entry name" value="Ypt/Rab-GAP domain of gyp1p, domain 1"/>
    <property type="match status" value="1"/>
</dbReference>
<dbReference type="Gene3D" id="2.30.29.30">
    <property type="entry name" value="Pleckstrin-homology domain (PH domain)/Phosphotyrosine-binding domain (PTB)"/>
    <property type="match status" value="1"/>
</dbReference>
<dbReference type="PROSITE" id="PS50086">
    <property type="entry name" value="TBC_RABGAP"/>
    <property type="match status" value="1"/>
</dbReference>
<feature type="region of interest" description="Disordered" evidence="2">
    <location>
        <begin position="1"/>
        <end position="40"/>
    </location>
</feature>
<feature type="coiled-coil region" evidence="1">
    <location>
        <begin position="493"/>
        <end position="635"/>
    </location>
</feature>
<dbReference type="GO" id="GO:0031267">
    <property type="term" value="F:small GTPase binding"/>
    <property type="evidence" value="ECO:0007669"/>
    <property type="project" value="TreeGrafter"/>
</dbReference>
<dbReference type="GO" id="GO:0005096">
    <property type="term" value="F:GTPase activator activity"/>
    <property type="evidence" value="ECO:0007669"/>
    <property type="project" value="TreeGrafter"/>
</dbReference>
<dbReference type="EMBL" id="JBBPFD010000008">
    <property type="protein sequence ID" value="KAK7916777.1"/>
    <property type="molecule type" value="Genomic_DNA"/>
</dbReference>
<dbReference type="PANTHER" id="PTHR47219">
    <property type="entry name" value="RAB GTPASE-ACTIVATING PROTEIN 1-LIKE"/>
    <property type="match status" value="1"/>
</dbReference>
<dbReference type="InterPro" id="IPR000195">
    <property type="entry name" value="Rab-GAP-TBC_dom"/>
</dbReference>
<feature type="region of interest" description="Disordered" evidence="2">
    <location>
        <begin position="262"/>
        <end position="325"/>
    </location>
</feature>
<dbReference type="PANTHER" id="PTHR47219:SF20">
    <property type="entry name" value="TBC1 DOMAIN FAMILY MEMBER 2B"/>
    <property type="match status" value="1"/>
</dbReference>
<feature type="domain" description="Rab-GAP TBC" evidence="3">
    <location>
        <begin position="778"/>
        <end position="1014"/>
    </location>
</feature>
<dbReference type="SMART" id="SM00164">
    <property type="entry name" value="TBC"/>
    <property type="match status" value="1"/>
</dbReference>
<dbReference type="AlphaFoldDB" id="A0AAW0PEP8"/>
<sequence>MISAAKSCPQPKPRGQRTPSPDQDPSESSKGKDRKLKKDKRNIIKLNLAELSSESSEQVTSNLNLSGTFQNTQKDEYLCEANDVLKMEPKYEFLKQHSGKNVNLSIGFNNTISEEEMEPDNIFVAEILPQNENSTLNDGESSDFSVDGEQHFTLNDDSNDCTNGGQLDSTLNDDLSGFSESGKQNSILNKDMNDFLCSEYINPTLPAQATLSSAVTVPSTEQFSHLEEVPERSESPEIALQLKIEKLSLESTPVNQKQISVTQVMTDSTTSQTPHTSPQTPPTTCQTPPLLEQSTPSDTDSSLALTSPPSEQTTPSSPARSPSPAHRLRGYLLKQGDNSLVYYRTPRDVTALGHVSLSHASFTCEGAEPGVFYLHTPEKTFTLKALNDQLKFHWLQQLQLRRWIRTPTNDTTGAELFPQLQCEEEVNTEEAASQPLFLQLSLKHPLIELQTFSGKAHTSTSPAHNPSTHLRYREPEKKKPLVSRKNSFSWSERSKLQQQLQDQKELVEVLQKALKHCQSEKRSCKSDQPDLNWTVEDTDLRKHLEETQVQLQELKASLDQKDQIIKELRKEVRELSERNLVKQQVIEKLSSCVSRWTEQSADVDQQSVQTLVRQNQNLQDDLKAFRNQNHFLNSEIHHLSGLWRTSTEGQRVLMNKASIQRGQHLRLLRELQEVSLRDGAQSEALRMILQDALSQDHSPKQSQEQVQRDKDEYGFPLVADFEVDDIKLLSKIHAPDLRAHQAQDVVEGPLVARWDQYMSSCRGEFSFCPELKSLIRAGIPPHLRPQIWNWLIRTWTKRDQDPQQYQQSTVRIRPWSRQIDLDLPRTLCTNHMFNSPSSPALEQLRRILLAFSWENPSIGYCQGLNRIAGLLLLVLKSEEDTFWALKAVVENIMPPEYYTPSLVGSQMWSRCVLLHLYLVSGGFVEILPSHVLLPLWDTFLYEGSKVLFRFSLAMFKLKEPEILQLSTTLDLHQYFRVLPKTVMDYRRLSTVAFDELNPFSRRAVRNRRAFHLERLQKELRELQLQQDLFLSQRSVRRSTGGEDTEGVEES</sequence>
<feature type="region of interest" description="Disordered" evidence="2">
    <location>
        <begin position="453"/>
        <end position="487"/>
    </location>
</feature>
<feature type="compositionally biased region" description="Polar residues" evidence="2">
    <location>
        <begin position="453"/>
        <end position="468"/>
    </location>
</feature>
<dbReference type="FunFam" id="1.10.8.270:FF:000026">
    <property type="entry name" value="TBC (Tre-2/Bub2/Cdc16) domain family"/>
    <property type="match status" value="1"/>
</dbReference>
<dbReference type="SUPFAM" id="SSF50729">
    <property type="entry name" value="PH domain-like"/>
    <property type="match status" value="1"/>
</dbReference>
<dbReference type="InterPro" id="IPR050302">
    <property type="entry name" value="Rab_GAP_TBC_domain"/>
</dbReference>
<dbReference type="SUPFAM" id="SSF47923">
    <property type="entry name" value="Ypt/Rab-GAP domain of gyp1p"/>
    <property type="match status" value="2"/>
</dbReference>
<dbReference type="Gene3D" id="1.10.8.270">
    <property type="entry name" value="putative rabgap domain of human tbc1 domain family member 14 like domains"/>
    <property type="match status" value="1"/>
</dbReference>
<comment type="caution">
    <text evidence="4">The sequence shown here is derived from an EMBL/GenBank/DDBJ whole genome shotgun (WGS) entry which is preliminary data.</text>
</comment>
<feature type="compositionally biased region" description="Polar residues" evidence="2">
    <location>
        <begin position="17"/>
        <end position="28"/>
    </location>
</feature>
<dbReference type="InterPro" id="IPR011993">
    <property type="entry name" value="PH-like_dom_sf"/>
</dbReference>
<keyword evidence="5" id="KW-1185">Reference proteome</keyword>